<dbReference type="EMBL" id="JASFZW010000001">
    <property type="protein sequence ID" value="KAK2080764.1"/>
    <property type="molecule type" value="Genomic_DNA"/>
</dbReference>
<dbReference type="AlphaFoldDB" id="A0AAD9ILH7"/>
<name>A0AAD9ILH7_PROWI</name>
<evidence type="ECO:0000313" key="3">
    <source>
        <dbReference type="Proteomes" id="UP001255856"/>
    </source>
</evidence>
<comment type="caution">
    <text evidence="2">The sequence shown here is derived from an EMBL/GenBank/DDBJ whole genome shotgun (WGS) entry which is preliminary data.</text>
</comment>
<proteinExistence type="predicted"/>
<feature type="compositionally biased region" description="Polar residues" evidence="1">
    <location>
        <begin position="50"/>
        <end position="69"/>
    </location>
</feature>
<evidence type="ECO:0000313" key="2">
    <source>
        <dbReference type="EMBL" id="KAK2080764.1"/>
    </source>
</evidence>
<feature type="region of interest" description="Disordered" evidence="1">
    <location>
        <begin position="1"/>
        <end position="77"/>
    </location>
</feature>
<keyword evidence="3" id="KW-1185">Reference proteome</keyword>
<accession>A0AAD9ILH7</accession>
<evidence type="ECO:0000256" key="1">
    <source>
        <dbReference type="SAM" id="MobiDB-lite"/>
    </source>
</evidence>
<gene>
    <name evidence="2" type="ORF">QBZ16_000618</name>
</gene>
<dbReference type="Proteomes" id="UP001255856">
    <property type="component" value="Unassembled WGS sequence"/>
</dbReference>
<reference evidence="2" key="1">
    <citation type="submission" date="2021-01" db="EMBL/GenBank/DDBJ databases">
        <authorList>
            <person name="Eckstrom K.M.E."/>
        </authorList>
    </citation>
    <scope>NUCLEOTIDE SEQUENCE</scope>
    <source>
        <strain evidence="2">UVCC 0001</strain>
    </source>
</reference>
<protein>
    <submittedName>
        <fullName evidence="2">Uncharacterized protein</fullName>
    </submittedName>
</protein>
<organism evidence="2 3">
    <name type="scientific">Prototheca wickerhamii</name>
    <dbReference type="NCBI Taxonomy" id="3111"/>
    <lineage>
        <taxon>Eukaryota</taxon>
        <taxon>Viridiplantae</taxon>
        <taxon>Chlorophyta</taxon>
        <taxon>core chlorophytes</taxon>
        <taxon>Trebouxiophyceae</taxon>
        <taxon>Chlorellales</taxon>
        <taxon>Chlorellaceae</taxon>
        <taxon>Prototheca</taxon>
    </lineage>
</organism>
<sequence>MLAAAETGAPGQDAQTRPSGWDDSMERCSAPGARQSSSTRRRAELARVSFGSSSRTPTTNSPFDTSSKTLPPEDWENKRVVVPEQTYAKAKSHLNVQKDSSLFARVRAHLGPPRALLCFTFSPV</sequence>